<dbReference type="Proteomes" id="UP000221709">
    <property type="component" value="Segment"/>
</dbReference>
<evidence type="ECO:0000313" key="1">
    <source>
        <dbReference type="EMBL" id="AOO11581.1"/>
    </source>
</evidence>
<dbReference type="Proteomes" id="UP000225178">
    <property type="component" value="Segment"/>
</dbReference>
<keyword evidence="5" id="KW-1185">Reference proteome</keyword>
<evidence type="ECO:0000313" key="6">
    <source>
        <dbReference type="Proteomes" id="UP000223571"/>
    </source>
</evidence>
<sequence length="153" mass="17401">MKRVLVDYRGLISEVVDVGSEFPVYNGADATLKWVLCPNDEVTALWHLSEGQWVSPEQKVDYDQNMKRKIAYGDIGDQLDLLFKDIKSGHLSDGEWVASIDRVKTEIESQRSYEANSANFEGKVRVKIHGTEDPSWNYLPNSDLIPPEFPNDN</sequence>
<dbReference type="EMBL" id="KX349293">
    <property type="protein sequence ID" value="AOO12046.1"/>
    <property type="molecule type" value="Genomic_DNA"/>
</dbReference>
<evidence type="ECO:0000313" key="7">
    <source>
        <dbReference type="Proteomes" id="UP000225178"/>
    </source>
</evidence>
<reference evidence="5 6" key="1">
    <citation type="journal article" date="2016" name="Environ. Microbiol.">
        <title>Genomic diversification of marine cyanophages into stable ecotypes.</title>
        <authorList>
            <person name="Marston M.F."/>
            <person name="Martiny J.B."/>
        </authorList>
    </citation>
    <scope>NUCLEOTIDE SEQUENCE [LARGE SCALE GENOMIC DNA]</scope>
    <source>
        <strain evidence="1">ES_42_0910</strain>
        <strain evidence="2">Np_20_0711</strain>
        <strain evidence="3">Np_42_0711</strain>
        <strain evidence="4">Sn_13_0910</strain>
    </source>
</reference>
<evidence type="ECO:0000313" key="2">
    <source>
        <dbReference type="EMBL" id="AOO12046.1"/>
    </source>
</evidence>
<evidence type="ECO:0000313" key="5">
    <source>
        <dbReference type="Proteomes" id="UP000221709"/>
    </source>
</evidence>
<evidence type="ECO:0000313" key="4">
    <source>
        <dbReference type="EMBL" id="AOO12747.1"/>
    </source>
</evidence>
<dbReference type="Proteomes" id="UP000223571">
    <property type="component" value="Segment"/>
</dbReference>
<accession>A0A1D7SD71</accession>
<organism evidence="1 7">
    <name type="scientific">Cyanophage S-RIM44</name>
    <dbReference type="NCBI Taxonomy" id="1278485"/>
    <lineage>
        <taxon>Viruses</taxon>
        <taxon>Duplodnaviria</taxon>
        <taxon>Heunggongvirae</taxon>
        <taxon>Uroviricota</taxon>
        <taxon>Caudoviricetes</taxon>
        <taxon>Pantevenvirales</taxon>
        <taxon>Kyanoviridae</taxon>
        <taxon>Vellamovirus</taxon>
        <taxon>Vellamovirus rhodeisland44</taxon>
    </lineage>
</organism>
<protein>
    <submittedName>
        <fullName evidence="1">Uncharacterized protein</fullName>
    </submittedName>
</protein>
<dbReference type="Proteomes" id="UP000226130">
    <property type="component" value="Segment"/>
</dbReference>
<gene>
    <name evidence="1" type="ORF">ES420910_100</name>
    <name evidence="2" type="ORF">Np200711_100</name>
    <name evidence="3" type="ORF">Np420711_100</name>
    <name evidence="4" type="ORF">Sn130910_100</name>
</gene>
<name>A0A1D7SD71_9CAUD</name>
<evidence type="ECO:0000313" key="3">
    <source>
        <dbReference type="EMBL" id="AOO12282.1"/>
    </source>
</evidence>
<dbReference type="EMBL" id="KX349291">
    <property type="protein sequence ID" value="AOO11581.1"/>
    <property type="molecule type" value="Genomic_DNA"/>
</dbReference>
<proteinExistence type="predicted"/>
<dbReference type="EMBL" id="KX349294">
    <property type="protein sequence ID" value="AOO12282.1"/>
    <property type="molecule type" value="Genomic_DNA"/>
</dbReference>
<dbReference type="EMBL" id="KX349296">
    <property type="protein sequence ID" value="AOO12747.1"/>
    <property type="molecule type" value="Genomic_DNA"/>
</dbReference>